<accession>A0A0P6WRU0</accession>
<dbReference type="Gene3D" id="2.130.10.10">
    <property type="entry name" value="YVTN repeat-like/Quinoprotein amine dehydrogenase"/>
    <property type="match status" value="1"/>
</dbReference>
<dbReference type="Pfam" id="PF00326">
    <property type="entry name" value="Peptidase_S9"/>
    <property type="match status" value="1"/>
</dbReference>
<evidence type="ECO:0000313" key="4">
    <source>
        <dbReference type="Proteomes" id="UP000050398"/>
    </source>
</evidence>
<evidence type="ECO:0000259" key="2">
    <source>
        <dbReference type="Pfam" id="PF00326"/>
    </source>
</evidence>
<dbReference type="PATRIC" id="fig|218284.4.peg.2872"/>
<dbReference type="AlphaFoldDB" id="A0A0P6WRU0"/>
<name>A0A0P6WRU0_9BACI</name>
<dbReference type="SUPFAM" id="SSF82171">
    <property type="entry name" value="DPP6 N-terminal domain-like"/>
    <property type="match status" value="1"/>
</dbReference>
<protein>
    <recommendedName>
        <fullName evidence="2">Peptidase S9 prolyl oligopeptidase catalytic domain-containing protein</fullName>
    </recommendedName>
</protein>
<dbReference type="InterPro" id="IPR001375">
    <property type="entry name" value="Peptidase_S9_cat"/>
</dbReference>
<dbReference type="EMBL" id="LIXZ01000004">
    <property type="protein sequence ID" value="KPL60326.1"/>
    <property type="molecule type" value="Genomic_DNA"/>
</dbReference>
<comment type="caution">
    <text evidence="3">The sequence shown here is derived from an EMBL/GenBank/DDBJ whole genome shotgun (WGS) entry which is preliminary data.</text>
</comment>
<dbReference type="GO" id="GO:0004252">
    <property type="term" value="F:serine-type endopeptidase activity"/>
    <property type="evidence" value="ECO:0007669"/>
    <property type="project" value="TreeGrafter"/>
</dbReference>
<organism evidence="3 4">
    <name type="scientific">Rossellomorea vietnamensis</name>
    <dbReference type="NCBI Taxonomy" id="218284"/>
    <lineage>
        <taxon>Bacteria</taxon>
        <taxon>Bacillati</taxon>
        <taxon>Bacillota</taxon>
        <taxon>Bacilli</taxon>
        <taxon>Bacillales</taxon>
        <taxon>Bacillaceae</taxon>
        <taxon>Rossellomorea</taxon>
    </lineage>
</organism>
<feature type="domain" description="Peptidase S9 prolyl oligopeptidase catalytic" evidence="2">
    <location>
        <begin position="381"/>
        <end position="584"/>
    </location>
</feature>
<evidence type="ECO:0000256" key="1">
    <source>
        <dbReference type="ARBA" id="ARBA00022801"/>
    </source>
</evidence>
<dbReference type="SUPFAM" id="SSF53474">
    <property type="entry name" value="alpha/beta-Hydrolases"/>
    <property type="match status" value="1"/>
</dbReference>
<dbReference type="eggNOG" id="COG1506">
    <property type="taxonomic scope" value="Bacteria"/>
</dbReference>
<dbReference type="Proteomes" id="UP000050398">
    <property type="component" value="Unassembled WGS sequence"/>
</dbReference>
<dbReference type="PANTHER" id="PTHR42776">
    <property type="entry name" value="SERINE PEPTIDASE S9 FAMILY MEMBER"/>
    <property type="match status" value="1"/>
</dbReference>
<dbReference type="Gene3D" id="3.40.50.1820">
    <property type="entry name" value="alpha/beta hydrolase"/>
    <property type="match status" value="1"/>
</dbReference>
<keyword evidence="1" id="KW-0378">Hydrolase</keyword>
<sequence>MRTATEVEHYFHTSEISTFTINENEDTLVFSTNLNGTFNLWAVDLPHLFPYPLTTINQNSNLIHIHQNQIIATFEKDGDENQQLHHLPLSGGTPIPFHEEESGSTCYHAFFTDQEMYYSTNHENPLLNIYKTELQTGHTTLIQQGDKAPIVVAAASSDGSYVYTETYSNTHTTAFYQTSDRKVPLVPDVNTVHTIKDIYLTRDTIYFTTNYGKEFSYLASFNLSTYEFHSLFALDKEEITSIQFHQQSNKIFLTAEKGVRDHLYVYGLSTGEGERVDTPCDVIKKIKVTKNGNLFALGISADKTDTIYKRETNGCWAQVTNTKVLGVPEGNMIKPDIVHYESHDGLEIEALLYKSEKPNGVTILWPHGGPQKAERMVYRPVIQYLVHSGYTLFAPNFRGSKCYGATFEKMVEQNWGDGPRHDCVAGMEWLIQEGFAEKGKIVAMGGSYGGYMSLLLAGRHPEYFCGIVDIFGISNLLTFLKNVPASWRTLMDQMVGNPETDYEKLVKDSPITYIDHMDSPMFIIHGKNDPRVKTEESERIVDELKNKGIAVEYLLFDDEGHGFSKKKNEMRANKEIRRFLDGLVKADHECRLRR</sequence>
<dbReference type="eggNOG" id="COG0823">
    <property type="taxonomic scope" value="Bacteria"/>
</dbReference>
<reference evidence="3 4" key="1">
    <citation type="submission" date="2015-08" db="EMBL/GenBank/DDBJ databases">
        <title>Draft Genome Sequence of Bacillus vietnamensis UCD-SED5.</title>
        <authorList>
            <person name="Lee R.D."/>
            <person name="Jospin G."/>
            <person name="Lang J.M."/>
            <person name="Coil D.A."/>
            <person name="Eisen J.A."/>
        </authorList>
    </citation>
    <scope>NUCLEOTIDE SEQUENCE [LARGE SCALE GENOMIC DNA]</scope>
    <source>
        <strain evidence="3 4">UCD-SED5</strain>
    </source>
</reference>
<dbReference type="GO" id="GO:0006508">
    <property type="term" value="P:proteolysis"/>
    <property type="evidence" value="ECO:0007669"/>
    <property type="project" value="InterPro"/>
</dbReference>
<proteinExistence type="predicted"/>
<gene>
    <name evidence="3" type="ORF">AM506_06865</name>
</gene>
<dbReference type="InterPro" id="IPR015943">
    <property type="entry name" value="WD40/YVTN_repeat-like_dom_sf"/>
</dbReference>
<evidence type="ECO:0000313" key="3">
    <source>
        <dbReference type="EMBL" id="KPL60326.1"/>
    </source>
</evidence>
<dbReference type="InterPro" id="IPR029058">
    <property type="entry name" value="AB_hydrolase_fold"/>
</dbReference>
<dbReference type="PANTHER" id="PTHR42776:SF27">
    <property type="entry name" value="DIPEPTIDYL PEPTIDASE FAMILY MEMBER 6"/>
    <property type="match status" value="1"/>
</dbReference>